<dbReference type="Pfam" id="PF03732">
    <property type="entry name" value="Retrotrans_gag"/>
    <property type="match status" value="1"/>
</dbReference>
<dbReference type="EnsemblMetazoa" id="SCAU007755-RA">
    <property type="protein sequence ID" value="SCAU007755-PA"/>
    <property type="gene ID" value="SCAU007755"/>
</dbReference>
<protein>
    <recommendedName>
        <fullName evidence="1">Retrotransposon gag domain-containing protein</fullName>
    </recommendedName>
</protein>
<feature type="domain" description="Retrotransposon gag" evidence="1">
    <location>
        <begin position="118"/>
        <end position="205"/>
    </location>
</feature>
<keyword evidence="3" id="KW-1185">Reference proteome</keyword>
<evidence type="ECO:0000313" key="3">
    <source>
        <dbReference type="Proteomes" id="UP000095300"/>
    </source>
</evidence>
<gene>
    <name evidence="2" type="primary">106082661</name>
</gene>
<reference evidence="2" key="1">
    <citation type="submission" date="2020-05" db="UniProtKB">
        <authorList>
            <consortium name="EnsemblMetazoa"/>
        </authorList>
    </citation>
    <scope>IDENTIFICATION</scope>
    <source>
        <strain evidence="2">USDA</strain>
    </source>
</reference>
<dbReference type="InterPro" id="IPR005162">
    <property type="entry name" value="Retrotrans_gag_dom"/>
</dbReference>
<evidence type="ECO:0000313" key="2">
    <source>
        <dbReference type="EnsemblMetazoa" id="SCAU007755-PA"/>
    </source>
</evidence>
<dbReference type="OrthoDB" id="425619at2759"/>
<dbReference type="Proteomes" id="UP000095300">
    <property type="component" value="Unassembled WGS sequence"/>
</dbReference>
<dbReference type="AlphaFoldDB" id="A0A1I8PG44"/>
<sequence length="272" mass="31847">MAENKNSTTEDNACNNRTKAFVLLKEMANKHQVDKSLTSEDKVDNSMHDEKKFLLDLIAQLQDTIDSQSQAQKNTMAGCKVRFSGQQHSEAVEEFINGIQTYKLLQQIDDEDALKGISLLFTGLAAIWWQGVHKEVNTWSNCLELIQEHFAPKKPPHQLYVEIFQEAQDEKTSMHMFIIRKRALFAQLPEGRHSEEIQIDMMYGLLNFKYRQHMRRDEIHSFQDLFQKGRDIEQINMEKTKPKRCSFCNYRGHTAEECRKRQQKHVGEKKKV</sequence>
<proteinExistence type="predicted"/>
<name>A0A1I8PG44_STOCA</name>
<accession>A0A1I8PG44</accession>
<organism evidence="2 3">
    <name type="scientific">Stomoxys calcitrans</name>
    <name type="common">Stable fly</name>
    <name type="synonym">Conops calcitrans</name>
    <dbReference type="NCBI Taxonomy" id="35570"/>
    <lineage>
        <taxon>Eukaryota</taxon>
        <taxon>Metazoa</taxon>
        <taxon>Ecdysozoa</taxon>
        <taxon>Arthropoda</taxon>
        <taxon>Hexapoda</taxon>
        <taxon>Insecta</taxon>
        <taxon>Pterygota</taxon>
        <taxon>Neoptera</taxon>
        <taxon>Endopterygota</taxon>
        <taxon>Diptera</taxon>
        <taxon>Brachycera</taxon>
        <taxon>Muscomorpha</taxon>
        <taxon>Muscoidea</taxon>
        <taxon>Muscidae</taxon>
        <taxon>Stomoxys</taxon>
    </lineage>
</organism>
<dbReference type="VEuPathDB" id="VectorBase:SCAU007755"/>
<evidence type="ECO:0000259" key="1">
    <source>
        <dbReference type="Pfam" id="PF03732"/>
    </source>
</evidence>